<keyword evidence="3" id="KW-1185">Reference proteome</keyword>
<reference evidence="2" key="1">
    <citation type="journal article" date="2022" name="bioRxiv">
        <title>Discovery and biosynthetic assessment of Streptomyces ortus sp nov. isolated from a deep-sea sponge.</title>
        <authorList>
            <person name="Williams S.E."/>
        </authorList>
    </citation>
    <scope>NUCLEOTIDE SEQUENCE</scope>
    <source>
        <strain evidence="2">A15ISP2-DRY2</strain>
    </source>
</reference>
<dbReference type="Proteomes" id="UP001165590">
    <property type="component" value="Unassembled WGS sequence"/>
</dbReference>
<name>A0ABT3V0R0_9ACTN</name>
<evidence type="ECO:0000313" key="2">
    <source>
        <dbReference type="EMBL" id="MCX4231883.1"/>
    </source>
</evidence>
<comment type="caution">
    <text evidence="2">The sequence shown here is derived from an EMBL/GenBank/DDBJ whole genome shotgun (WGS) entry which is preliminary data.</text>
</comment>
<dbReference type="RefSeq" id="WP_267024993.1">
    <property type="nucleotide sequence ID" value="NZ_JAIFZO010000002.1"/>
</dbReference>
<dbReference type="InterPro" id="IPR056726">
    <property type="entry name" value="DUF7824"/>
</dbReference>
<evidence type="ECO:0000259" key="1">
    <source>
        <dbReference type="Pfam" id="PF25148"/>
    </source>
</evidence>
<accession>A0ABT3V0R0</accession>
<protein>
    <submittedName>
        <fullName evidence="2">DUF6493 family protein</fullName>
    </submittedName>
</protein>
<gene>
    <name evidence="2" type="ORF">K3769_03650</name>
</gene>
<proteinExistence type="predicted"/>
<dbReference type="EMBL" id="JAIFZO010000002">
    <property type="protein sequence ID" value="MCX4231883.1"/>
    <property type="molecule type" value="Genomic_DNA"/>
</dbReference>
<organism evidence="2 3">
    <name type="scientific">Streptomyces ortus</name>
    <dbReference type="NCBI Taxonomy" id="2867268"/>
    <lineage>
        <taxon>Bacteria</taxon>
        <taxon>Bacillati</taxon>
        <taxon>Actinomycetota</taxon>
        <taxon>Actinomycetes</taxon>
        <taxon>Kitasatosporales</taxon>
        <taxon>Streptomycetaceae</taxon>
        <taxon>Streptomyces</taxon>
    </lineage>
</organism>
<dbReference type="Pfam" id="PF25148">
    <property type="entry name" value="DUF7824"/>
    <property type="match status" value="1"/>
</dbReference>
<sequence length="918" mass="98063">MSGVLSVLRDAVSVRRPGGSVSGSGAVAVDGVESVSEVLLKAVRAGRRGEVAGLLDGMTDPERRLCLPALKELRKELRTAPWNSASRKAYPALHAAGAACHTGAAGTAAWLTAADMRWSQASPGTLLHVLGDRERDWLGNLARRLADRPSASQVPYELMAGLVRLSGCPVPTTETFVIGWVEQIGSLWQRGDTVLDRLRQDPYTAELVAALFEIPGIGSHLDWLFGDGPESWISALARLTEEGVLDREAMIDACVARLLRGVVASDCRVFLRLLTALAPTGDEERERVADWLALASHPASTVASHARSVLGSLALADEITHRQLAEMSAVVLFRPEKKLVRAQLVLLGKVLRRDPSSAVELLPAVAHAFGHEDTDVQERALKLVERHIGAIGTAHPQARAEVADGAAQLSAGLRARASAVLGLDADGLAPLPHRELLPPAPEPSRLAPAPDTVFELAEEVGALMVSADTDMPVFERALDGLVRHTYLRQEELAEALKPTVDRRWWMGTAREHHSADEYFLRDPYGLEVVLAALLGRVRTSTLLKASQQGPVSDSCVHSALSAVFNARLWEAAHRVRTDPLPFLLATPTWSSGFLEPDELVARLAEYHRLGARPGEADFTQALLRVRRDDRAVSVAAAGRAAALGTAEGERLARRLLSESPATPTSTRRVSAKRVLLELGALDGLPTELPPAFRRLGVPVGAFEGRTYCPHYWNPNERRHWLAVMPGRREVVAARLVREVSTAAVEDIRGVAAVLPLLAEAEGEAGDAVHLCVAYGLGARHPEDRLSAVDALLVLAARGQLDAEILGGDLGQLVRKGAVKPLRLADSVRTAATTGAYATVWSILGAALPALLADLAADGAVPPPRGMGELLAVAAECAERTGVQGEVAHLAQVAERGGSSRLVAQARRLRVTLEQGVAA</sequence>
<feature type="domain" description="DUF7824" evidence="1">
    <location>
        <begin position="474"/>
        <end position="637"/>
    </location>
</feature>
<evidence type="ECO:0000313" key="3">
    <source>
        <dbReference type="Proteomes" id="UP001165590"/>
    </source>
</evidence>